<comment type="catalytic activity">
    <reaction evidence="2 11">
        <text>glutathione + H2O = L-cysteinylglycine + L-glutamate</text>
        <dbReference type="Rhea" id="RHEA:28807"/>
        <dbReference type="ChEBI" id="CHEBI:15377"/>
        <dbReference type="ChEBI" id="CHEBI:29985"/>
        <dbReference type="ChEBI" id="CHEBI:57925"/>
        <dbReference type="ChEBI" id="CHEBI:61694"/>
        <dbReference type="EC" id="3.4.19.13"/>
    </reaction>
</comment>
<feature type="binding site" evidence="10">
    <location>
        <position position="112"/>
    </location>
    <ligand>
        <name>L-glutamate</name>
        <dbReference type="ChEBI" id="CHEBI:29985"/>
    </ligand>
</feature>
<comment type="catalytic activity">
    <reaction evidence="1 11">
        <text>an S-substituted glutathione + H2O = an S-substituted L-cysteinylglycine + L-glutamate</text>
        <dbReference type="Rhea" id="RHEA:59468"/>
        <dbReference type="ChEBI" id="CHEBI:15377"/>
        <dbReference type="ChEBI" id="CHEBI:29985"/>
        <dbReference type="ChEBI" id="CHEBI:90779"/>
        <dbReference type="ChEBI" id="CHEBI:143103"/>
        <dbReference type="EC" id="3.4.19.13"/>
    </reaction>
</comment>
<keyword evidence="7 11" id="KW-0012">Acyltransferase</keyword>
<comment type="catalytic activity">
    <reaction evidence="8 11">
        <text>an N-terminal (5-L-glutamyl)-[peptide] + an alpha-amino acid = 5-L-glutamyl amino acid + an N-terminal L-alpha-aminoacyl-[peptide]</text>
        <dbReference type="Rhea" id="RHEA:23904"/>
        <dbReference type="Rhea" id="RHEA-COMP:9780"/>
        <dbReference type="Rhea" id="RHEA-COMP:9795"/>
        <dbReference type="ChEBI" id="CHEBI:77644"/>
        <dbReference type="ChEBI" id="CHEBI:78597"/>
        <dbReference type="ChEBI" id="CHEBI:78599"/>
        <dbReference type="ChEBI" id="CHEBI:78608"/>
        <dbReference type="EC" id="2.3.2.2"/>
    </reaction>
</comment>
<keyword evidence="13" id="KW-0732">Signal</keyword>
<evidence type="ECO:0000256" key="3">
    <source>
        <dbReference type="ARBA" id="ARBA00009381"/>
    </source>
</evidence>
<dbReference type="Gene3D" id="3.60.20.40">
    <property type="match status" value="1"/>
</dbReference>
<dbReference type="EMBL" id="RDBM01000035">
    <property type="protein sequence ID" value="TXS28172.1"/>
    <property type="molecule type" value="Genomic_DNA"/>
</dbReference>
<dbReference type="UniPathway" id="UPA00204"/>
<evidence type="ECO:0000256" key="6">
    <source>
        <dbReference type="ARBA" id="ARBA00023145"/>
    </source>
</evidence>
<accession>A0A652KWN4</accession>
<comment type="similarity">
    <text evidence="3 11">Belongs to the gamma-glutamyltransferase family.</text>
</comment>
<evidence type="ECO:0000256" key="5">
    <source>
        <dbReference type="ARBA" id="ARBA00022801"/>
    </source>
</evidence>
<evidence type="ECO:0000256" key="7">
    <source>
        <dbReference type="ARBA" id="ARBA00023315"/>
    </source>
</evidence>
<dbReference type="PRINTS" id="PR01210">
    <property type="entry name" value="GGTRANSPTASE"/>
</dbReference>
<comment type="PTM">
    <text evidence="11">Cleaved by autocatalysis into a large and a small subunit.</text>
</comment>
<dbReference type="GO" id="GO:0036374">
    <property type="term" value="F:glutathione hydrolase activity"/>
    <property type="evidence" value="ECO:0007669"/>
    <property type="project" value="UniProtKB-UniRule"/>
</dbReference>
<dbReference type="EC" id="3.4.19.13" evidence="11"/>
<keyword evidence="5 11" id="KW-0378">Hydrolase</keyword>
<dbReference type="EC" id="2.3.2.2" evidence="11"/>
<dbReference type="NCBIfam" id="TIGR00066">
    <property type="entry name" value="g_glut_trans"/>
    <property type="match status" value="1"/>
</dbReference>
<evidence type="ECO:0000256" key="9">
    <source>
        <dbReference type="PIRSR" id="PIRSR600101-1"/>
    </source>
</evidence>
<dbReference type="Gene3D" id="1.10.246.130">
    <property type="match status" value="1"/>
</dbReference>
<evidence type="ECO:0000256" key="10">
    <source>
        <dbReference type="PIRSR" id="PIRSR600101-2"/>
    </source>
</evidence>
<feature type="binding site" evidence="10">
    <location>
        <begin position="476"/>
        <end position="477"/>
    </location>
    <ligand>
        <name>L-glutamate</name>
        <dbReference type="ChEBI" id="CHEBI:29985"/>
    </ligand>
</feature>
<dbReference type="PANTHER" id="PTHR43199:SF1">
    <property type="entry name" value="GLUTATHIONE HYDROLASE PROENZYME"/>
    <property type="match status" value="1"/>
</dbReference>
<dbReference type="SUPFAM" id="SSF56235">
    <property type="entry name" value="N-terminal nucleophile aminohydrolases (Ntn hydrolases)"/>
    <property type="match status" value="1"/>
</dbReference>
<proteinExistence type="inferred from homology"/>
<feature type="binding site" evidence="10">
    <location>
        <position position="498"/>
    </location>
    <ligand>
        <name>L-glutamate</name>
        <dbReference type="ChEBI" id="CHEBI:29985"/>
    </ligand>
</feature>
<keyword evidence="6 11" id="KW-0865">Zymogen</keyword>
<evidence type="ECO:0000256" key="11">
    <source>
        <dbReference type="RuleBase" id="RU368036"/>
    </source>
</evidence>
<organism evidence="14">
    <name type="scientific">Streptomyces sp. gb1(2016)</name>
    <dbReference type="NCBI Taxonomy" id="1828321"/>
    <lineage>
        <taxon>Bacteria</taxon>
        <taxon>Bacillati</taxon>
        <taxon>Actinomycetota</taxon>
        <taxon>Actinomycetes</taxon>
        <taxon>Kitasatosporales</taxon>
        <taxon>Streptomycetaceae</taxon>
        <taxon>Streptomyces</taxon>
    </lineage>
</organism>
<evidence type="ECO:0000313" key="14">
    <source>
        <dbReference type="EMBL" id="TXS28172.1"/>
    </source>
</evidence>
<dbReference type="InterPro" id="IPR051792">
    <property type="entry name" value="GGT_bact"/>
</dbReference>
<dbReference type="Pfam" id="PF01019">
    <property type="entry name" value="G_glu_transpept"/>
    <property type="match status" value="1"/>
</dbReference>
<keyword evidence="4 11" id="KW-0808">Transferase</keyword>
<keyword evidence="11" id="KW-0317">Glutathione biosynthesis</keyword>
<dbReference type="InterPro" id="IPR000101">
    <property type="entry name" value="GGT_peptidase"/>
</dbReference>
<evidence type="ECO:0000256" key="4">
    <source>
        <dbReference type="ARBA" id="ARBA00022679"/>
    </source>
</evidence>
<evidence type="ECO:0000256" key="13">
    <source>
        <dbReference type="SAM" id="SignalP"/>
    </source>
</evidence>
<comment type="pathway">
    <text evidence="11">Sulfur metabolism; glutathione metabolism.</text>
</comment>
<dbReference type="GO" id="GO:0103068">
    <property type="term" value="F:leukotriene C4 gamma-glutamyl transferase activity"/>
    <property type="evidence" value="ECO:0007669"/>
    <property type="project" value="UniProtKB-EC"/>
</dbReference>
<comment type="subunit">
    <text evidence="11">This enzyme consists of two polypeptide chains, which are synthesized in precursor form from a single polypeptide.</text>
</comment>
<feature type="active site" description="Nucleophile" evidence="9">
    <location>
        <position position="410"/>
    </location>
</feature>
<feature type="signal peptide" evidence="13">
    <location>
        <begin position="1"/>
        <end position="30"/>
    </location>
</feature>
<dbReference type="GO" id="GO:0006751">
    <property type="term" value="P:glutathione catabolic process"/>
    <property type="evidence" value="ECO:0007669"/>
    <property type="project" value="UniProtKB-UniRule"/>
</dbReference>
<feature type="chain" id="PRO_5039137111" description="Glutathione hydrolase proenzyme" evidence="13">
    <location>
        <begin position="31"/>
        <end position="601"/>
    </location>
</feature>
<dbReference type="InterPro" id="IPR029055">
    <property type="entry name" value="Ntn_hydrolases_N"/>
</dbReference>
<evidence type="ECO:0000256" key="12">
    <source>
        <dbReference type="SAM" id="MobiDB-lite"/>
    </source>
</evidence>
<comment type="caution">
    <text evidence="14">The sequence shown here is derived from an EMBL/GenBank/DDBJ whole genome shotgun (WGS) entry which is preliminary data.</text>
</comment>
<dbReference type="AlphaFoldDB" id="A0A652KWN4"/>
<dbReference type="PANTHER" id="PTHR43199">
    <property type="entry name" value="GLUTATHIONE HYDROLASE"/>
    <property type="match status" value="1"/>
</dbReference>
<feature type="binding site" evidence="10">
    <location>
        <position position="452"/>
    </location>
    <ligand>
        <name>L-glutamate</name>
        <dbReference type="ChEBI" id="CHEBI:29985"/>
    </ligand>
</feature>
<evidence type="ECO:0000256" key="2">
    <source>
        <dbReference type="ARBA" id="ARBA00001089"/>
    </source>
</evidence>
<reference evidence="14" key="1">
    <citation type="submission" date="2018-10" db="EMBL/GenBank/DDBJ databases">
        <authorList>
            <person name="Hariharan J."/>
            <person name="Choudoir M.J."/>
            <person name="Diebold P."/>
            <person name="Panke-Buisse K."/>
            <person name="Campbell A.N."/>
            <person name="Buckley D.H."/>
        </authorList>
    </citation>
    <scope>NUCLEOTIDE SEQUENCE</scope>
    <source>
        <strain evidence="14">Gb1</strain>
    </source>
</reference>
<dbReference type="InterPro" id="IPR043138">
    <property type="entry name" value="GGT_lsub"/>
</dbReference>
<evidence type="ECO:0000256" key="1">
    <source>
        <dbReference type="ARBA" id="ARBA00001049"/>
    </source>
</evidence>
<feature type="region of interest" description="Disordered" evidence="12">
    <location>
        <begin position="382"/>
        <end position="401"/>
    </location>
</feature>
<sequence length="601" mass="62731">MRHSVSRNVSFSIVIAVIGTLGAATPAASAPPVPPPKSPVAVGYGGAVSSVDADASAAGIEVLRKGGNAVDAAVATAAALGVTEPYSAGIGGGGYFVHYDARTGRVETVDGRETAPRSADSSLFLENGKPIPFEDAVTSGLGVGTPGTPATWEKALDAWGTKPLGRLLEPAERLARDGFVVDETFRSQTAANQARFADFPATAELFLPGGKPPATGSVFKNPDLARTYRTLGRKGVDELYRGSLARDIVSTVRKPPVDPEATRTVRPGDLTTADLKAYRALRQAPTKTGYRGLDVYGIAPSSSGGTSVGEALNILESTDLSKASETQYLHRLIEASRIAFADRGRWVGDPAFEDVPTRELLSQRFADSRECLIKDDAVLTSPLAPGDPRHPTRCATGGKAAPTTYEGENTTHLTTADKWGNVVAYTLTIEQTGGSGITVPGRGFLLNNELTDFSFAPASPAVHDPNLPGPSKRPRSSISPTIVLEHGKPVLALGSPGGATIITTVLQSLIGHLDRGLPLVDAIAEPRASQRNAATTEIEPGLWDSPVRGELEALGHVFKANPEIGAATGVQRLPDGRWLAAAEKVRRGGGSAMVVQPSGRS</sequence>
<name>A0A652KWN4_9ACTN</name>
<dbReference type="GO" id="GO:0006750">
    <property type="term" value="P:glutathione biosynthetic process"/>
    <property type="evidence" value="ECO:0007669"/>
    <property type="project" value="UniProtKB-KW"/>
</dbReference>
<dbReference type="InterPro" id="IPR043137">
    <property type="entry name" value="GGT_ssub_C"/>
</dbReference>
<gene>
    <name evidence="14" type="primary">ggt</name>
    <name evidence="14" type="ORF">EAO74_19870</name>
</gene>
<protein>
    <recommendedName>
        <fullName evidence="11">Glutathione hydrolase proenzyme</fullName>
        <ecNumber evidence="11">2.3.2.2</ecNumber>
        <ecNumber evidence="11">3.4.19.13</ecNumber>
    </recommendedName>
    <component>
        <recommendedName>
            <fullName evidence="11">Glutathione hydrolase large chain</fullName>
        </recommendedName>
    </component>
    <component>
        <recommendedName>
            <fullName evidence="11">Glutathione hydrolase small chain</fullName>
        </recommendedName>
    </component>
</protein>
<evidence type="ECO:0000256" key="8">
    <source>
        <dbReference type="ARBA" id="ARBA00047417"/>
    </source>
</evidence>
<dbReference type="RefSeq" id="WP_124275568.1">
    <property type="nucleotide sequence ID" value="NZ_RDBM01000035.1"/>
</dbReference>